<evidence type="ECO:0000256" key="7">
    <source>
        <dbReference type="ARBA" id="ARBA00023170"/>
    </source>
</evidence>
<evidence type="ECO:0000256" key="6">
    <source>
        <dbReference type="ARBA" id="ARBA00023136"/>
    </source>
</evidence>
<organism evidence="12 13">
    <name type="scientific">Mytilus coruscus</name>
    <name type="common">Sea mussel</name>
    <dbReference type="NCBI Taxonomy" id="42192"/>
    <lineage>
        <taxon>Eukaryota</taxon>
        <taxon>Metazoa</taxon>
        <taxon>Spiralia</taxon>
        <taxon>Lophotrochozoa</taxon>
        <taxon>Mollusca</taxon>
        <taxon>Bivalvia</taxon>
        <taxon>Autobranchia</taxon>
        <taxon>Pteriomorphia</taxon>
        <taxon>Mytilida</taxon>
        <taxon>Mytiloidea</taxon>
        <taxon>Mytilidae</taxon>
        <taxon>Mytilinae</taxon>
        <taxon>Mytilus</taxon>
    </lineage>
</organism>
<dbReference type="OrthoDB" id="9046662at2759"/>
<evidence type="ECO:0000256" key="1">
    <source>
        <dbReference type="ARBA" id="ARBA00004141"/>
    </source>
</evidence>
<feature type="transmembrane region" description="Helical" evidence="10">
    <location>
        <begin position="151"/>
        <end position="171"/>
    </location>
</feature>
<dbReference type="EMBL" id="CACVKT020008934">
    <property type="protein sequence ID" value="CAC5418661.1"/>
    <property type="molecule type" value="Genomic_DNA"/>
</dbReference>
<feature type="transmembrane region" description="Helical" evidence="10">
    <location>
        <begin position="203"/>
        <end position="227"/>
    </location>
</feature>
<dbReference type="SMART" id="SM01381">
    <property type="entry name" value="7TM_GPCR_Srsx"/>
    <property type="match status" value="1"/>
</dbReference>
<feature type="transmembrane region" description="Helical" evidence="10">
    <location>
        <begin position="296"/>
        <end position="321"/>
    </location>
</feature>
<keyword evidence="4 10" id="KW-1133">Transmembrane helix</keyword>
<accession>A0A6J8EHY2</accession>
<dbReference type="InterPro" id="IPR000276">
    <property type="entry name" value="GPCR_Rhodpsn"/>
</dbReference>
<feature type="transmembrane region" description="Helical" evidence="10">
    <location>
        <begin position="260"/>
        <end position="284"/>
    </location>
</feature>
<evidence type="ECO:0000256" key="2">
    <source>
        <dbReference type="ARBA" id="ARBA00010663"/>
    </source>
</evidence>
<name>A0A6J8EHY2_MYTCO</name>
<evidence type="ECO:0000256" key="5">
    <source>
        <dbReference type="ARBA" id="ARBA00023040"/>
    </source>
</evidence>
<dbReference type="Gene3D" id="1.20.1070.10">
    <property type="entry name" value="Rhodopsin 7-helix transmembrane proteins"/>
    <property type="match status" value="1"/>
</dbReference>
<dbReference type="Pfam" id="PF00001">
    <property type="entry name" value="7tm_1"/>
    <property type="match status" value="1"/>
</dbReference>
<keyword evidence="5 9" id="KW-0297">G-protein coupled receptor</keyword>
<evidence type="ECO:0000259" key="11">
    <source>
        <dbReference type="PROSITE" id="PS50262"/>
    </source>
</evidence>
<evidence type="ECO:0000256" key="8">
    <source>
        <dbReference type="ARBA" id="ARBA00023224"/>
    </source>
</evidence>
<reference evidence="12 13" key="1">
    <citation type="submission" date="2020-06" db="EMBL/GenBank/DDBJ databases">
        <authorList>
            <person name="Li R."/>
            <person name="Bekaert M."/>
        </authorList>
    </citation>
    <scope>NUCLEOTIDE SEQUENCE [LARGE SCALE GENOMIC DNA]</scope>
    <source>
        <strain evidence="13">wild</strain>
    </source>
</reference>
<dbReference type="InterPro" id="IPR000611">
    <property type="entry name" value="NPY_rcpt"/>
</dbReference>
<dbReference type="GO" id="GO:0016020">
    <property type="term" value="C:membrane"/>
    <property type="evidence" value="ECO:0007669"/>
    <property type="project" value="UniProtKB-SubCell"/>
</dbReference>
<comment type="subcellular location">
    <subcellularLocation>
        <location evidence="1">Membrane</location>
        <topology evidence="1">Multi-pass membrane protein</topology>
    </subcellularLocation>
</comment>
<keyword evidence="13" id="KW-1185">Reference proteome</keyword>
<proteinExistence type="inferred from homology"/>
<feature type="transmembrane region" description="Helical" evidence="10">
    <location>
        <begin position="118"/>
        <end position="139"/>
    </location>
</feature>
<sequence>MNLSDIQFFNTINFSLEQYLQVTADLQSESWFEDTTQGIFIMIFSLLVVVGFTGNLLMCCVIIRKHVKSRQNLFILNLAVSDIFTCVFSIPFTAVRLLTKNWPLGDIMCKLVPTLQAVYVFVSTFTVLGIAIDRYYAIVQCTSRSSKKSNLIYAFPTLWMISFALALPMFISHGVETVEVIPDHQVYLHFCMENWRSQSFRQFYAVLILIIQFGLPLIVVGGLHILICKFMCLRLRLQPACFSNSQRKQPRSVMRHRKNVILLTAASLSFVVTWLPWAIINLLADVNYKIFEGVDFLLLHTITHAFAMLSVCINPLVYGWFNTAIRRGIEIMIFQKNYGLEQSTRFTTVGTDRKSSKV</sequence>
<evidence type="ECO:0000256" key="9">
    <source>
        <dbReference type="RuleBase" id="RU000688"/>
    </source>
</evidence>
<dbReference type="PRINTS" id="PR00237">
    <property type="entry name" value="GPCRRHODOPSN"/>
</dbReference>
<dbReference type="PROSITE" id="PS50262">
    <property type="entry name" value="G_PROTEIN_RECEP_F1_2"/>
    <property type="match status" value="1"/>
</dbReference>
<evidence type="ECO:0000256" key="3">
    <source>
        <dbReference type="ARBA" id="ARBA00022692"/>
    </source>
</evidence>
<dbReference type="PANTHER" id="PTHR24235:SF12">
    <property type="entry name" value="G-PROTEIN COUPLED RECEPTORS FAMILY 1 PROFILE DOMAIN-CONTAINING PROTEIN"/>
    <property type="match status" value="1"/>
</dbReference>
<keyword evidence="8 9" id="KW-0807">Transducer</keyword>
<feature type="domain" description="G-protein coupled receptors family 1 profile" evidence="11">
    <location>
        <begin position="54"/>
        <end position="318"/>
    </location>
</feature>
<feature type="transmembrane region" description="Helical" evidence="10">
    <location>
        <begin position="39"/>
        <end position="63"/>
    </location>
</feature>
<dbReference type="Proteomes" id="UP000507470">
    <property type="component" value="Unassembled WGS sequence"/>
</dbReference>
<dbReference type="PRINTS" id="PR01012">
    <property type="entry name" value="NRPEPTIDEYR"/>
</dbReference>
<gene>
    <name evidence="12" type="ORF">MCOR_51084</name>
</gene>
<evidence type="ECO:0000313" key="13">
    <source>
        <dbReference type="Proteomes" id="UP000507470"/>
    </source>
</evidence>
<evidence type="ECO:0000256" key="10">
    <source>
        <dbReference type="SAM" id="Phobius"/>
    </source>
</evidence>
<dbReference type="GO" id="GO:0004983">
    <property type="term" value="F:neuropeptide Y receptor activity"/>
    <property type="evidence" value="ECO:0007669"/>
    <property type="project" value="InterPro"/>
</dbReference>
<dbReference type="PANTHER" id="PTHR24235">
    <property type="entry name" value="NEUROPEPTIDE Y RECEPTOR"/>
    <property type="match status" value="1"/>
</dbReference>
<keyword evidence="3 9" id="KW-0812">Transmembrane</keyword>
<protein>
    <submittedName>
        <fullName evidence="12">NPFR</fullName>
    </submittedName>
</protein>
<dbReference type="PROSITE" id="PS00237">
    <property type="entry name" value="G_PROTEIN_RECEP_F1_1"/>
    <property type="match status" value="1"/>
</dbReference>
<dbReference type="InterPro" id="IPR017452">
    <property type="entry name" value="GPCR_Rhodpsn_7TM"/>
</dbReference>
<dbReference type="AlphaFoldDB" id="A0A6J8EHY2"/>
<evidence type="ECO:0000313" key="12">
    <source>
        <dbReference type="EMBL" id="CAC5418661.1"/>
    </source>
</evidence>
<keyword evidence="6 10" id="KW-0472">Membrane</keyword>
<evidence type="ECO:0000256" key="4">
    <source>
        <dbReference type="ARBA" id="ARBA00022989"/>
    </source>
</evidence>
<comment type="similarity">
    <text evidence="2 9">Belongs to the G-protein coupled receptor 1 family.</text>
</comment>
<keyword evidence="7 9" id="KW-0675">Receptor</keyword>
<dbReference type="SUPFAM" id="SSF81321">
    <property type="entry name" value="Family A G protein-coupled receptor-like"/>
    <property type="match status" value="1"/>
</dbReference>
<feature type="transmembrane region" description="Helical" evidence="10">
    <location>
        <begin position="75"/>
        <end position="98"/>
    </location>
</feature>